<comment type="caution">
    <text evidence="2">The sequence shown here is derived from an EMBL/GenBank/DDBJ whole genome shotgun (WGS) entry which is preliminary data.</text>
</comment>
<evidence type="ECO:0000313" key="2">
    <source>
        <dbReference type="EMBL" id="KAK3033342.1"/>
    </source>
</evidence>
<dbReference type="EMBL" id="JAVXUP010000236">
    <property type="protein sequence ID" value="KAK3033342.1"/>
    <property type="molecule type" value="Genomic_DNA"/>
</dbReference>
<dbReference type="InterPro" id="IPR021775">
    <property type="entry name" value="DUF3339"/>
</dbReference>
<dbReference type="PANTHER" id="PTHR33128:SF55">
    <property type="entry name" value="TRANSMEMBRANE PROTEIN"/>
    <property type="match status" value="1"/>
</dbReference>
<keyword evidence="3" id="KW-1185">Reference proteome</keyword>
<evidence type="ECO:0000256" key="1">
    <source>
        <dbReference type="SAM" id="SignalP"/>
    </source>
</evidence>
<feature type="chain" id="PRO_5041652507" evidence="1">
    <location>
        <begin position="23"/>
        <end position="130"/>
    </location>
</feature>
<dbReference type="Proteomes" id="UP001188597">
    <property type="component" value="Unassembled WGS sequence"/>
</dbReference>
<gene>
    <name evidence="2" type="ORF">RJ639_034392</name>
</gene>
<dbReference type="Pfam" id="PF11820">
    <property type="entry name" value="DUF3339"/>
    <property type="match status" value="1"/>
</dbReference>
<reference evidence="2" key="1">
    <citation type="submission" date="2022-12" db="EMBL/GenBank/DDBJ databases">
        <title>Draft genome assemblies for two species of Escallonia (Escalloniales).</title>
        <authorList>
            <person name="Chanderbali A."/>
            <person name="Dervinis C."/>
            <person name="Anghel I."/>
            <person name="Soltis D."/>
            <person name="Soltis P."/>
            <person name="Zapata F."/>
        </authorList>
    </citation>
    <scope>NUCLEOTIDE SEQUENCE</scope>
    <source>
        <strain evidence="2">UCBG64.0493</strain>
        <tissue evidence="2">Leaf</tissue>
    </source>
</reference>
<keyword evidence="1" id="KW-0732">Signal</keyword>
<protein>
    <submittedName>
        <fullName evidence="2">Uncharacterized protein</fullName>
    </submittedName>
</protein>
<sequence length="130" mass="14362">MSDWAPIFVAVVLFVLLSPGLLFQVPGRNGEIHDAVCHLPEEIHGAVGNQVVHTRCINKWLASHSSCPSSVGDEVLEGRLDPDGRGGIDGKARRSCTTVTPWHVPGQNDNDGVDWFGCWLHYYKIEFEIL</sequence>
<dbReference type="PANTHER" id="PTHR33128">
    <property type="entry name" value="OS05G0103400 PROTEIN"/>
    <property type="match status" value="1"/>
</dbReference>
<feature type="signal peptide" evidence="1">
    <location>
        <begin position="1"/>
        <end position="22"/>
    </location>
</feature>
<organism evidence="2 3">
    <name type="scientific">Escallonia herrerae</name>
    <dbReference type="NCBI Taxonomy" id="1293975"/>
    <lineage>
        <taxon>Eukaryota</taxon>
        <taxon>Viridiplantae</taxon>
        <taxon>Streptophyta</taxon>
        <taxon>Embryophyta</taxon>
        <taxon>Tracheophyta</taxon>
        <taxon>Spermatophyta</taxon>
        <taxon>Magnoliopsida</taxon>
        <taxon>eudicotyledons</taxon>
        <taxon>Gunneridae</taxon>
        <taxon>Pentapetalae</taxon>
        <taxon>asterids</taxon>
        <taxon>campanulids</taxon>
        <taxon>Escalloniales</taxon>
        <taxon>Escalloniaceae</taxon>
        <taxon>Escallonia</taxon>
    </lineage>
</organism>
<accession>A0AA88WSU9</accession>
<proteinExistence type="predicted"/>
<dbReference type="AlphaFoldDB" id="A0AA88WSU9"/>
<name>A0AA88WSU9_9ASTE</name>
<evidence type="ECO:0000313" key="3">
    <source>
        <dbReference type="Proteomes" id="UP001188597"/>
    </source>
</evidence>